<proteinExistence type="predicted"/>
<reference evidence="2" key="2">
    <citation type="submission" date="2021-10" db="EMBL/GenBank/DDBJ databases">
        <title>Collection of gut derived symbiotic bacterial strains cultured from healthy donors.</title>
        <authorList>
            <person name="Lin H."/>
            <person name="Littmann E."/>
            <person name="Kohout C."/>
            <person name="Pamer E.G."/>
        </authorList>
    </citation>
    <scope>NUCLEOTIDE SEQUENCE</scope>
    <source>
        <strain evidence="2">DFI.5.2</strain>
    </source>
</reference>
<keyword evidence="1" id="KW-0812">Transmembrane</keyword>
<comment type="caution">
    <text evidence="3">The sequence shown here is derived from an EMBL/GenBank/DDBJ whole genome shotgun (WGS) entry which is preliminary data.</text>
</comment>
<feature type="transmembrane region" description="Helical" evidence="1">
    <location>
        <begin position="28"/>
        <end position="50"/>
    </location>
</feature>
<dbReference type="Proteomes" id="UP000240974">
    <property type="component" value="Unassembled WGS sequence"/>
</dbReference>
<evidence type="ECO:0000313" key="4">
    <source>
        <dbReference type="Proteomes" id="UP000240974"/>
    </source>
</evidence>
<dbReference type="EMBL" id="JAJDKQ010000003">
    <property type="protein sequence ID" value="MCB8560993.1"/>
    <property type="molecule type" value="Genomic_DNA"/>
</dbReference>
<evidence type="ECO:0000313" key="2">
    <source>
        <dbReference type="EMBL" id="MCB8560993.1"/>
    </source>
</evidence>
<protein>
    <recommendedName>
        <fullName evidence="5">Cxxc_20_cxxc protein</fullName>
    </recommendedName>
</protein>
<dbReference type="RefSeq" id="WP_032090643.1">
    <property type="nucleotide sequence ID" value="NZ_CAKMUM010000002.1"/>
</dbReference>
<evidence type="ECO:0000256" key="1">
    <source>
        <dbReference type="SAM" id="Phobius"/>
    </source>
</evidence>
<name>A0A2T3G4B8_9FIRM</name>
<dbReference type="Proteomes" id="UP001197827">
    <property type="component" value="Unassembled WGS sequence"/>
</dbReference>
<keyword evidence="4" id="KW-1185">Reference proteome</keyword>
<evidence type="ECO:0008006" key="5">
    <source>
        <dbReference type="Google" id="ProtNLM"/>
    </source>
</evidence>
<reference evidence="3 4" key="1">
    <citation type="journal article" date="2019" name="Int. J. Syst. Evol. Microbiol.">
        <title>Faecalibacillus intestinalis gen. nov., sp. nov. and Faecalibacillus faecis sp. nov., isolated from human faeces.</title>
        <authorList>
            <person name="Seo B."/>
            <person name="Jeon K."/>
            <person name="Baek I."/>
            <person name="Lee Y.M."/>
            <person name="Baek K."/>
            <person name="Ko G."/>
        </authorList>
    </citation>
    <scope>NUCLEOTIDE SEQUENCE [LARGE SCALE GENOMIC DNA]</scope>
    <source>
        <strain evidence="3 4">SNUG30099</strain>
    </source>
</reference>
<gene>
    <name evidence="3" type="ORF">C7U54_05345</name>
    <name evidence="2" type="ORF">LJD74_03075</name>
</gene>
<dbReference type="AlphaFoldDB" id="A0A2T3G4B8"/>
<organism evidence="3 4">
    <name type="scientific">Faecalibacillus intestinalis</name>
    <dbReference type="NCBI Taxonomy" id="1982626"/>
    <lineage>
        <taxon>Bacteria</taxon>
        <taxon>Bacillati</taxon>
        <taxon>Bacillota</taxon>
        <taxon>Erysipelotrichia</taxon>
        <taxon>Erysipelotrichales</taxon>
        <taxon>Coprobacillaceae</taxon>
        <taxon>Faecalibacillus</taxon>
    </lineage>
</organism>
<accession>A0A2T3G4B8</accession>
<feature type="transmembrane region" description="Helical" evidence="1">
    <location>
        <begin position="56"/>
        <end position="75"/>
    </location>
</feature>
<keyword evidence="1" id="KW-0472">Membrane</keyword>
<sequence>MRCYHCSHEIKDSAFAYKGRQECKECHSIYQIHFPSGVGFIPIVIAFIPALYMVTILRYAFIVGLAVFVIFYWAIDIIMNNILIYLGKYEIEEIE</sequence>
<evidence type="ECO:0000313" key="3">
    <source>
        <dbReference type="EMBL" id="PST42377.1"/>
    </source>
</evidence>
<dbReference type="EMBL" id="PYLQ01000005">
    <property type="protein sequence ID" value="PST42377.1"/>
    <property type="molecule type" value="Genomic_DNA"/>
</dbReference>
<keyword evidence="1" id="KW-1133">Transmembrane helix</keyword>